<reference evidence="7 8" key="1">
    <citation type="submission" date="2022-01" db="EMBL/GenBank/DDBJ databases">
        <title>Alkalihalobacillus sp. EGI L200015, a novel bacterium isolated from a salt lake sediment.</title>
        <authorList>
            <person name="Gao L."/>
            <person name="Fang B.-Z."/>
            <person name="Li W.-J."/>
        </authorList>
    </citation>
    <scope>NUCLEOTIDE SEQUENCE [LARGE SCALE GENOMIC DNA]</scope>
    <source>
        <strain evidence="7 8">KCTC 12718</strain>
    </source>
</reference>
<protein>
    <submittedName>
        <fullName evidence="7">Heparinase II/III family protein</fullName>
    </submittedName>
</protein>
<evidence type="ECO:0000259" key="6">
    <source>
        <dbReference type="Pfam" id="PF16889"/>
    </source>
</evidence>
<dbReference type="InterPro" id="IPR008929">
    <property type="entry name" value="Chondroitin_lyas"/>
</dbReference>
<feature type="domain" description="Heparin-sulfate lyase N-terminal" evidence="6">
    <location>
        <begin position="72"/>
        <end position="308"/>
    </location>
</feature>
<evidence type="ECO:0000256" key="4">
    <source>
        <dbReference type="ARBA" id="ARBA00023239"/>
    </source>
</evidence>
<accession>A0ABS9H4F2</accession>
<keyword evidence="3" id="KW-0574">Periplasm</keyword>
<dbReference type="PANTHER" id="PTHR39210">
    <property type="entry name" value="HEPARIN-SULFATE LYASE"/>
    <property type="match status" value="1"/>
</dbReference>
<dbReference type="Proteomes" id="UP001649381">
    <property type="component" value="Unassembled WGS sequence"/>
</dbReference>
<feature type="domain" description="Heparinase II/III-like C-terminal" evidence="5">
    <location>
        <begin position="400"/>
        <end position="551"/>
    </location>
</feature>
<keyword evidence="2" id="KW-0732">Signal</keyword>
<dbReference type="SUPFAM" id="SSF48230">
    <property type="entry name" value="Chondroitin AC/alginate lyase"/>
    <property type="match status" value="1"/>
</dbReference>
<organism evidence="7 8">
    <name type="scientific">Pseudalkalibacillus berkeleyi</name>
    <dbReference type="NCBI Taxonomy" id="1069813"/>
    <lineage>
        <taxon>Bacteria</taxon>
        <taxon>Bacillati</taxon>
        <taxon>Bacillota</taxon>
        <taxon>Bacilli</taxon>
        <taxon>Bacillales</taxon>
        <taxon>Fictibacillaceae</taxon>
        <taxon>Pseudalkalibacillus</taxon>
    </lineage>
</organism>
<dbReference type="Gene3D" id="1.50.10.100">
    <property type="entry name" value="Chondroitin AC/alginate lyase"/>
    <property type="match status" value="1"/>
</dbReference>
<evidence type="ECO:0000259" key="5">
    <source>
        <dbReference type="Pfam" id="PF07940"/>
    </source>
</evidence>
<dbReference type="InterPro" id="IPR031680">
    <property type="entry name" value="Hepar_II_III_N"/>
</dbReference>
<keyword evidence="8" id="KW-1185">Reference proteome</keyword>
<name>A0ABS9H4F2_9BACL</name>
<proteinExistence type="predicted"/>
<dbReference type="PANTHER" id="PTHR39210:SF1">
    <property type="entry name" value="HEPARIN-SULFATE LYASE"/>
    <property type="match status" value="1"/>
</dbReference>
<gene>
    <name evidence="7" type="ORF">L2716_13890</name>
</gene>
<dbReference type="Pfam" id="PF16889">
    <property type="entry name" value="Hepar_II_III_N"/>
    <property type="match status" value="1"/>
</dbReference>
<evidence type="ECO:0000256" key="1">
    <source>
        <dbReference type="ARBA" id="ARBA00004418"/>
    </source>
</evidence>
<dbReference type="EMBL" id="JAKIJS010000001">
    <property type="protein sequence ID" value="MCF6138824.1"/>
    <property type="molecule type" value="Genomic_DNA"/>
</dbReference>
<dbReference type="Pfam" id="PF07940">
    <property type="entry name" value="Hepar_II_III_C"/>
    <property type="match status" value="1"/>
</dbReference>
<sequence length="622" mass="72113">MIKSLITEYGLPWLFNRSLYSAKLKMMRAIPNSDKLFEKEVNVKRVDILDLNVRAIDEFLDKVSNEKKKGIVTIADNALVGKVMGFSSMELDYGNPINWHINPITKVEVSKKLKWYQIPDFDPLRGDIKVIWEASRFTHFFYFARAFMLTKDTKYYEGFSQQLNNWLQNNRYPFGSHFKCGQEATLRMINALIAFEIFKSNKLTTKKDELNIKKLIEGSYKKVLSNFFYAHKCIKNNHTLSEIVGLIIGAWSCNDQKRLKKAYELLDKEIQIQFLPDGGYIQYSFNYQRFALQIIELVMKISEKTKLTISDRSKSLIKKSVTLMYQMQDNSGDVPNYGSNDGALIFPVTTCGYRDFRAVINTIFSLIDGKRVYKPGDYDEELLWFGDKKLDEIPISIIEKKSSAFNESGFYSLRTDTGNIMTVLQNFKTRPAQMDQFHIDLWHKGINIFCDSGTYSYATDIGKEMALTAAHNTVKVDGKDQMKKRGPFLIYEWTKPRNIIVNDNLFKGRMVSKNGYEHLRHIEKNEQGFMILDEVIGKGEYCKFLFHTPCEVKIIEGGFELYDKGKLNCTVTISEYVGVEIELKKSYRSLFYLKIEEINCVIISSPLNEKKCNMQFNISLKN</sequence>
<keyword evidence="4" id="KW-0456">Lyase</keyword>
<evidence type="ECO:0000256" key="2">
    <source>
        <dbReference type="ARBA" id="ARBA00022729"/>
    </source>
</evidence>
<dbReference type="RefSeq" id="WP_236336991.1">
    <property type="nucleotide sequence ID" value="NZ_JAKIJS010000001.1"/>
</dbReference>
<dbReference type="InterPro" id="IPR012480">
    <property type="entry name" value="Hepar_II_III_C"/>
</dbReference>
<comment type="caution">
    <text evidence="7">The sequence shown here is derived from an EMBL/GenBank/DDBJ whole genome shotgun (WGS) entry which is preliminary data.</text>
</comment>
<evidence type="ECO:0000313" key="8">
    <source>
        <dbReference type="Proteomes" id="UP001649381"/>
    </source>
</evidence>
<evidence type="ECO:0000256" key="3">
    <source>
        <dbReference type="ARBA" id="ARBA00022764"/>
    </source>
</evidence>
<evidence type="ECO:0000313" key="7">
    <source>
        <dbReference type="EMBL" id="MCF6138824.1"/>
    </source>
</evidence>
<comment type="subcellular location">
    <subcellularLocation>
        <location evidence="1">Periplasm</location>
    </subcellularLocation>
</comment>
<dbReference type="Gene3D" id="2.70.98.70">
    <property type="match status" value="1"/>
</dbReference>